<keyword evidence="3" id="KW-1185">Reference proteome</keyword>
<evidence type="ECO:0000256" key="1">
    <source>
        <dbReference type="SAM" id="Phobius"/>
    </source>
</evidence>
<feature type="transmembrane region" description="Helical" evidence="1">
    <location>
        <begin position="99"/>
        <end position="118"/>
    </location>
</feature>
<feature type="transmembrane region" description="Helical" evidence="1">
    <location>
        <begin position="283"/>
        <end position="302"/>
    </location>
</feature>
<accession>A0A8E2QBZ5</accession>
<feature type="transmembrane region" description="Helical" evidence="1">
    <location>
        <begin position="12"/>
        <end position="38"/>
    </location>
</feature>
<keyword evidence="1" id="KW-0812">Transmembrane</keyword>
<keyword evidence="1" id="KW-0472">Membrane</keyword>
<reference evidence="2 3" key="1">
    <citation type="submission" date="2018-01" db="EMBL/GenBank/DDBJ databases">
        <title>Denitrification phenotypes of diverse strains of Pseudomonas stutzeri.</title>
        <authorList>
            <person name="Milligan D.A."/>
            <person name="Bergaust L."/>
            <person name="Bakken L.R."/>
            <person name="Frostegard A."/>
        </authorList>
    </citation>
    <scope>NUCLEOTIDE SEQUENCE [LARGE SCALE GENOMIC DNA]</scope>
    <source>
        <strain evidence="2 3">DSM 50238</strain>
    </source>
</reference>
<feature type="transmembrane region" description="Helical" evidence="1">
    <location>
        <begin position="160"/>
        <end position="181"/>
    </location>
</feature>
<dbReference type="InterPro" id="IPR010266">
    <property type="entry name" value="NnrS"/>
</dbReference>
<evidence type="ECO:0000313" key="3">
    <source>
        <dbReference type="Proteomes" id="UP000235881"/>
    </source>
</evidence>
<dbReference type="Pfam" id="PF05940">
    <property type="entry name" value="NnrS"/>
    <property type="match status" value="1"/>
</dbReference>
<gene>
    <name evidence="2" type="ORF">CXK95_14000</name>
</gene>
<protein>
    <submittedName>
        <fullName evidence="2">NnrS family protein</fullName>
    </submittedName>
</protein>
<feature type="transmembrane region" description="Helical" evidence="1">
    <location>
        <begin position="347"/>
        <end position="367"/>
    </location>
</feature>
<feature type="transmembrane region" description="Helical" evidence="1">
    <location>
        <begin position="130"/>
        <end position="148"/>
    </location>
</feature>
<evidence type="ECO:0000313" key="2">
    <source>
        <dbReference type="EMBL" id="PNF75712.1"/>
    </source>
</evidence>
<comment type="caution">
    <text evidence="2">The sequence shown here is derived from an EMBL/GenBank/DDBJ whole genome shotgun (WGS) entry which is preliminary data.</text>
</comment>
<proteinExistence type="predicted"/>
<keyword evidence="1" id="KW-1133">Transmembrane helix</keyword>
<name>A0A8E2QBZ5_9GAMM</name>
<sequence length="383" mass="41286">MHPRKPRLPFANAWFFPAAALYAAVLLPISVLGLLGLLPALPGLVTPAGHAREMLFGFALAVIAGYLLGPQPLRLILSLLGCWLLARVGALFWPGSWLTMGATLLFAAGLAWKVLPRFVGAAKKWRNQSVAPVVGGLALLSAITATGLDYGMLRLLQHEALLLLAALLFFMGGRVIAPALAGHAQNEGRRLNARVQPQLEGAVLILLALALLLAPLSWLLLQRLAAAMLVAASVLCGIRLLRWQPWHCRTRPDLLVLLLGYAWLVLGLLLLGLSALIPTLPATATLHALSVGALGSLTFGVMGRTRLVQRFRDPEARRWIHPFALLLSLAALARIVPPMLGLQPMPWLLLAAGCWSLAYLALAVLLWQCRDVPVDRPRATADQ</sequence>
<feature type="transmembrane region" description="Helical" evidence="1">
    <location>
        <begin position="323"/>
        <end position="341"/>
    </location>
</feature>
<feature type="transmembrane region" description="Helical" evidence="1">
    <location>
        <begin position="50"/>
        <end position="68"/>
    </location>
</feature>
<feature type="transmembrane region" description="Helical" evidence="1">
    <location>
        <begin position="201"/>
        <end position="218"/>
    </location>
</feature>
<dbReference type="Proteomes" id="UP000235881">
    <property type="component" value="Unassembled WGS sequence"/>
</dbReference>
<feature type="transmembrane region" description="Helical" evidence="1">
    <location>
        <begin position="254"/>
        <end position="277"/>
    </location>
</feature>
<dbReference type="EMBL" id="POUK01000005">
    <property type="protein sequence ID" value="PNF75712.1"/>
    <property type="molecule type" value="Genomic_DNA"/>
</dbReference>
<dbReference type="RefSeq" id="WP_102829027.1">
    <property type="nucleotide sequence ID" value="NZ_CP065721.1"/>
</dbReference>
<organism evidence="2 3">
    <name type="scientific">Stutzerimonas degradans</name>
    <dbReference type="NCBI Taxonomy" id="2968968"/>
    <lineage>
        <taxon>Bacteria</taxon>
        <taxon>Pseudomonadati</taxon>
        <taxon>Pseudomonadota</taxon>
        <taxon>Gammaproteobacteria</taxon>
        <taxon>Pseudomonadales</taxon>
        <taxon>Pseudomonadaceae</taxon>
        <taxon>Stutzerimonas</taxon>
    </lineage>
</organism>
<dbReference type="AlphaFoldDB" id="A0A8E2QBZ5"/>